<dbReference type="OrthoDB" id="422593at2759"/>
<dbReference type="SUPFAM" id="SSF57850">
    <property type="entry name" value="RING/U-box"/>
    <property type="match status" value="1"/>
</dbReference>
<proteinExistence type="predicted"/>
<dbReference type="EMBL" id="CAJNDS010000285">
    <property type="protein sequence ID" value="CAE7038400.1"/>
    <property type="molecule type" value="Genomic_DNA"/>
</dbReference>
<reference evidence="2" key="1">
    <citation type="submission" date="2021-02" db="EMBL/GenBank/DDBJ databases">
        <authorList>
            <person name="Dougan E. K."/>
            <person name="Rhodes N."/>
            <person name="Thang M."/>
            <person name="Chan C."/>
        </authorList>
    </citation>
    <scope>NUCLEOTIDE SEQUENCE</scope>
</reference>
<name>A0A812IGY5_9DINO</name>
<dbReference type="InterPro" id="IPR013083">
    <property type="entry name" value="Znf_RING/FYVE/PHD"/>
</dbReference>
<keyword evidence="3" id="KW-1185">Reference proteome</keyword>
<comment type="caution">
    <text evidence="2">The sequence shown here is derived from an EMBL/GenBank/DDBJ whole genome shotgun (WGS) entry which is preliminary data.</text>
</comment>
<dbReference type="Gene3D" id="3.30.40.10">
    <property type="entry name" value="Zinc/RING finger domain, C3HC4 (zinc finger)"/>
    <property type="match status" value="1"/>
</dbReference>
<evidence type="ECO:0000256" key="1">
    <source>
        <dbReference type="SAM" id="MobiDB-lite"/>
    </source>
</evidence>
<evidence type="ECO:0000313" key="2">
    <source>
        <dbReference type="EMBL" id="CAE7038400.1"/>
    </source>
</evidence>
<feature type="compositionally biased region" description="Pro residues" evidence="1">
    <location>
        <begin position="186"/>
        <end position="195"/>
    </location>
</feature>
<gene>
    <name evidence="2" type="primary">Fmr1</name>
    <name evidence="2" type="ORF">SNAT2548_LOCUS4592</name>
</gene>
<sequence length="223" mass="24661">MEAAASPPVEPVELECRLCLATLRDEAEGLEAQLCFPCNCRAPVHHGCLLQWQRAQEQFLEQHSFDEAQARMNTCEVCGARLMLGEARPKPQLGAAVCRAQGGTGKVALRRIPTLSRATRNFSDFSAADGQKLDVLEQDATGEFFRVRAVRAARYRGEGITAVAEGWIRHVYLDWQCESTQTQSWLPPPRMPPAFPGEGAERVEALSAAETAPDSTLRDHDER</sequence>
<dbReference type="Proteomes" id="UP000604046">
    <property type="component" value="Unassembled WGS sequence"/>
</dbReference>
<evidence type="ECO:0000313" key="3">
    <source>
        <dbReference type="Proteomes" id="UP000604046"/>
    </source>
</evidence>
<organism evidence="2 3">
    <name type="scientific">Symbiodinium natans</name>
    <dbReference type="NCBI Taxonomy" id="878477"/>
    <lineage>
        <taxon>Eukaryota</taxon>
        <taxon>Sar</taxon>
        <taxon>Alveolata</taxon>
        <taxon>Dinophyceae</taxon>
        <taxon>Suessiales</taxon>
        <taxon>Symbiodiniaceae</taxon>
        <taxon>Symbiodinium</taxon>
    </lineage>
</organism>
<dbReference type="AlphaFoldDB" id="A0A812IGY5"/>
<feature type="region of interest" description="Disordered" evidence="1">
    <location>
        <begin position="182"/>
        <end position="223"/>
    </location>
</feature>
<accession>A0A812IGY5</accession>
<protein>
    <submittedName>
        <fullName evidence="2">Fmr1 protein</fullName>
    </submittedName>
</protein>